<dbReference type="Pfam" id="PF02955">
    <property type="entry name" value="GSH-S_ATP"/>
    <property type="match status" value="1"/>
</dbReference>
<evidence type="ECO:0000256" key="4">
    <source>
        <dbReference type="ARBA" id="ARBA00022684"/>
    </source>
</evidence>
<protein>
    <recommendedName>
        <fullName evidence="10">Glutathione synthetase</fullName>
        <ecNumber evidence="10">6.3.2.3</ecNumber>
    </recommendedName>
    <alternativeName>
        <fullName evidence="10">GSH synthetase</fullName>
        <shortName evidence="10">GSH-S</shortName>
        <shortName evidence="10">GSHase</shortName>
    </alternativeName>
    <alternativeName>
        <fullName evidence="10">Glutathione synthase</fullName>
    </alternativeName>
</protein>
<evidence type="ECO:0000256" key="1">
    <source>
        <dbReference type="ARBA" id="ARBA00001936"/>
    </source>
</evidence>
<dbReference type="NCBIfam" id="TIGR01380">
    <property type="entry name" value="glut_syn"/>
    <property type="match status" value="1"/>
</dbReference>
<comment type="similarity">
    <text evidence="10">Belongs to the prokaryotic GSH synthase family.</text>
</comment>
<dbReference type="PANTHER" id="PTHR21621">
    <property type="entry name" value="RIBOSOMAL PROTEIN S6 MODIFICATION PROTEIN"/>
    <property type="match status" value="1"/>
</dbReference>
<dbReference type="PANTHER" id="PTHR21621:SF4">
    <property type="entry name" value="GLUTATHIONE SYNTHETASE"/>
    <property type="match status" value="1"/>
</dbReference>
<name>A0ABQ5YMT5_9BURK</name>
<dbReference type="InterPro" id="IPR013815">
    <property type="entry name" value="ATP_grasp_subdomain_1"/>
</dbReference>
<organism evidence="12 13">
    <name type="scientific">Limnobacter litoralis</name>
    <dbReference type="NCBI Taxonomy" id="481366"/>
    <lineage>
        <taxon>Bacteria</taxon>
        <taxon>Pseudomonadati</taxon>
        <taxon>Pseudomonadota</taxon>
        <taxon>Betaproteobacteria</taxon>
        <taxon>Burkholderiales</taxon>
        <taxon>Burkholderiaceae</taxon>
        <taxon>Limnobacter</taxon>
    </lineage>
</organism>
<comment type="cofactor">
    <cofactor evidence="2">
        <name>Mg(2+)</name>
        <dbReference type="ChEBI" id="CHEBI:18420"/>
    </cofactor>
</comment>
<comment type="caution">
    <text evidence="12">The sequence shown here is derived from an EMBL/GenBank/DDBJ whole genome shotgun (WGS) entry which is preliminary data.</text>
</comment>
<dbReference type="SUPFAM" id="SSF56059">
    <property type="entry name" value="Glutathione synthetase ATP-binding domain-like"/>
    <property type="match status" value="1"/>
</dbReference>
<dbReference type="Pfam" id="PF02951">
    <property type="entry name" value="GSH-S_N"/>
    <property type="match status" value="1"/>
</dbReference>
<evidence type="ECO:0000256" key="9">
    <source>
        <dbReference type="ARBA" id="ARBA00023211"/>
    </source>
</evidence>
<evidence type="ECO:0000313" key="13">
    <source>
        <dbReference type="Proteomes" id="UP001156664"/>
    </source>
</evidence>
<dbReference type="EMBL" id="BSOJ01000006">
    <property type="protein sequence ID" value="GLR25437.1"/>
    <property type="molecule type" value="Genomic_DNA"/>
</dbReference>
<evidence type="ECO:0000259" key="11">
    <source>
        <dbReference type="PROSITE" id="PS50975"/>
    </source>
</evidence>
<accession>A0ABQ5YMT5</accession>
<dbReference type="Gene3D" id="3.40.50.20">
    <property type="match status" value="1"/>
</dbReference>
<comment type="catalytic activity">
    <reaction evidence="10">
        <text>gamma-L-glutamyl-L-cysteine + glycine + ATP = glutathione + ADP + phosphate + H(+)</text>
        <dbReference type="Rhea" id="RHEA:13557"/>
        <dbReference type="ChEBI" id="CHEBI:15378"/>
        <dbReference type="ChEBI" id="CHEBI:30616"/>
        <dbReference type="ChEBI" id="CHEBI:43474"/>
        <dbReference type="ChEBI" id="CHEBI:57305"/>
        <dbReference type="ChEBI" id="CHEBI:57925"/>
        <dbReference type="ChEBI" id="CHEBI:58173"/>
        <dbReference type="ChEBI" id="CHEBI:456216"/>
        <dbReference type="EC" id="6.3.2.3"/>
    </reaction>
</comment>
<dbReference type="InterPro" id="IPR006284">
    <property type="entry name" value="Glut_synth_pro"/>
</dbReference>
<dbReference type="SUPFAM" id="SSF52440">
    <property type="entry name" value="PreATP-grasp domain"/>
    <property type="match status" value="1"/>
</dbReference>
<dbReference type="InterPro" id="IPR004215">
    <property type="entry name" value="GSHS_N"/>
</dbReference>
<dbReference type="Proteomes" id="UP001156664">
    <property type="component" value="Unassembled WGS sequence"/>
</dbReference>
<keyword evidence="3 10" id="KW-0436">Ligase</keyword>
<keyword evidence="6 10" id="KW-0547">Nucleotide-binding</keyword>
<proteinExistence type="inferred from homology"/>
<evidence type="ECO:0000256" key="6">
    <source>
        <dbReference type="ARBA" id="ARBA00022741"/>
    </source>
</evidence>
<dbReference type="PROSITE" id="PS50975">
    <property type="entry name" value="ATP_GRASP"/>
    <property type="match status" value="1"/>
</dbReference>
<keyword evidence="5" id="KW-0479">Metal-binding</keyword>
<keyword evidence="4 10" id="KW-0317">Glutathione biosynthesis</keyword>
<keyword evidence="7 10" id="KW-0067">ATP-binding</keyword>
<evidence type="ECO:0000256" key="3">
    <source>
        <dbReference type="ARBA" id="ARBA00022598"/>
    </source>
</evidence>
<keyword evidence="13" id="KW-1185">Reference proteome</keyword>
<keyword evidence="8" id="KW-0460">Magnesium</keyword>
<dbReference type="Gene3D" id="3.30.470.20">
    <property type="entry name" value="ATP-grasp fold, B domain"/>
    <property type="match status" value="1"/>
</dbReference>
<dbReference type="EC" id="6.3.2.3" evidence="10"/>
<dbReference type="InterPro" id="IPR016185">
    <property type="entry name" value="PreATP-grasp_dom_sf"/>
</dbReference>
<keyword evidence="9" id="KW-0464">Manganese</keyword>
<evidence type="ECO:0000256" key="2">
    <source>
        <dbReference type="ARBA" id="ARBA00001946"/>
    </source>
</evidence>
<evidence type="ECO:0000256" key="10">
    <source>
        <dbReference type="HAMAP-Rule" id="MF_00162"/>
    </source>
</evidence>
<dbReference type="HAMAP" id="MF_00162">
    <property type="entry name" value="GSH_S"/>
    <property type="match status" value="1"/>
</dbReference>
<gene>
    <name evidence="10 12" type="primary">gshB</name>
    <name evidence="12" type="ORF">GCM10007875_05250</name>
</gene>
<evidence type="ECO:0000313" key="12">
    <source>
        <dbReference type="EMBL" id="GLR25437.1"/>
    </source>
</evidence>
<reference evidence="13" key="1">
    <citation type="journal article" date="2019" name="Int. J. Syst. Evol. Microbiol.">
        <title>The Global Catalogue of Microorganisms (GCM) 10K type strain sequencing project: providing services to taxonomists for standard genome sequencing and annotation.</title>
        <authorList>
            <consortium name="The Broad Institute Genomics Platform"/>
            <consortium name="The Broad Institute Genome Sequencing Center for Infectious Disease"/>
            <person name="Wu L."/>
            <person name="Ma J."/>
        </authorList>
    </citation>
    <scope>NUCLEOTIDE SEQUENCE [LARGE SCALE GENOMIC DNA]</scope>
    <source>
        <strain evidence="13">NBRC 105857</strain>
    </source>
</reference>
<dbReference type="InterPro" id="IPR004218">
    <property type="entry name" value="GSHS_ATP-bd"/>
</dbReference>
<evidence type="ECO:0000256" key="7">
    <source>
        <dbReference type="ARBA" id="ARBA00022840"/>
    </source>
</evidence>
<feature type="domain" description="ATP-grasp" evidence="11">
    <location>
        <begin position="128"/>
        <end position="313"/>
    </location>
</feature>
<comment type="cofactor">
    <cofactor evidence="1">
        <name>Mn(2+)</name>
        <dbReference type="ChEBI" id="CHEBI:29035"/>
    </cofactor>
</comment>
<dbReference type="RefSeq" id="WP_284279786.1">
    <property type="nucleotide sequence ID" value="NZ_BSOJ01000006.1"/>
</dbReference>
<sequence length="323" mass="35583">MSTQSFVCVIDPLKSLNPKKDSSIAMMESAQSRAWKVGVIEDGGLWWSLDQGVCATVIWIHVDRSQKPWYSELGREEVKLKDLSAIIMRKDPPFTAEFVASTWLLEQAEREGARVFNKPSAIRDHNEKFTIAQFSRFVVPTLVSRNPGQLREFVEHYPDAIVKPLDGMGGSSIFRLKKGDQNIGVILETLTDHGSRTAMIQRYIPEIVDGDKRILLIDGQPVPYALARLPKEGEHRGNLAAGGTGRAQPLSPTDLEIAHAIGPVVQSRGLMLVGLDVIGNNLTEVNVTSPTCFREIMDQTGFPVADTFVKAIEKAVGRVPGVV</sequence>
<dbReference type="Gene3D" id="3.30.1490.20">
    <property type="entry name" value="ATP-grasp fold, A domain"/>
    <property type="match status" value="1"/>
</dbReference>
<dbReference type="NCBIfam" id="NF003573">
    <property type="entry name" value="PRK05246.1"/>
    <property type="match status" value="1"/>
</dbReference>
<comment type="pathway">
    <text evidence="10">Sulfur metabolism; glutathione biosynthesis; glutathione from L-cysteine and L-glutamate: step 2/2.</text>
</comment>
<evidence type="ECO:0000256" key="8">
    <source>
        <dbReference type="ARBA" id="ARBA00022842"/>
    </source>
</evidence>
<evidence type="ECO:0000256" key="5">
    <source>
        <dbReference type="ARBA" id="ARBA00022723"/>
    </source>
</evidence>
<dbReference type="InterPro" id="IPR011761">
    <property type="entry name" value="ATP-grasp"/>
</dbReference>